<proteinExistence type="predicted"/>
<evidence type="ECO:0000313" key="1">
    <source>
        <dbReference type="Proteomes" id="UP000887565"/>
    </source>
</evidence>
<reference evidence="2" key="1">
    <citation type="submission" date="2022-11" db="UniProtKB">
        <authorList>
            <consortium name="WormBaseParasite"/>
        </authorList>
    </citation>
    <scope>IDENTIFICATION</scope>
</reference>
<protein>
    <submittedName>
        <fullName evidence="2">Uncharacterized protein</fullName>
    </submittedName>
</protein>
<accession>A0A915K3Z7</accession>
<evidence type="ECO:0000313" key="2">
    <source>
        <dbReference type="WBParaSite" id="nRc.2.0.1.t33495-RA"/>
    </source>
</evidence>
<organism evidence="1 2">
    <name type="scientific">Romanomermis culicivorax</name>
    <name type="common">Nematode worm</name>
    <dbReference type="NCBI Taxonomy" id="13658"/>
    <lineage>
        <taxon>Eukaryota</taxon>
        <taxon>Metazoa</taxon>
        <taxon>Ecdysozoa</taxon>
        <taxon>Nematoda</taxon>
        <taxon>Enoplea</taxon>
        <taxon>Dorylaimia</taxon>
        <taxon>Mermithida</taxon>
        <taxon>Mermithoidea</taxon>
        <taxon>Mermithidae</taxon>
        <taxon>Romanomermis</taxon>
    </lineage>
</organism>
<name>A0A915K3Z7_ROMCU</name>
<dbReference type="Proteomes" id="UP000887565">
    <property type="component" value="Unplaced"/>
</dbReference>
<keyword evidence="1" id="KW-1185">Reference proteome</keyword>
<dbReference type="WBParaSite" id="nRc.2.0.1.t33495-RA">
    <property type="protein sequence ID" value="nRc.2.0.1.t33495-RA"/>
    <property type="gene ID" value="nRc.2.0.1.g33495"/>
</dbReference>
<dbReference type="AlphaFoldDB" id="A0A915K3Z7"/>
<sequence length="84" mass="9311">MVLQVNLLNIGNFGRLWEWRVLRVCHPAVDQADSGVTSGFIEEKGQMGGVNGVNDAELLGPQASDPSQYQCGYVMRDRRLLFSV</sequence>